<accession>A0A1W1UQD6</accession>
<dbReference type="Proteomes" id="UP000192582">
    <property type="component" value="Unassembled WGS sequence"/>
</dbReference>
<reference evidence="1 2" key="1">
    <citation type="submission" date="2017-04" db="EMBL/GenBank/DDBJ databases">
        <authorList>
            <person name="Afonso C.L."/>
            <person name="Miller P.J."/>
            <person name="Scott M.A."/>
            <person name="Spackman E."/>
            <person name="Goraichik I."/>
            <person name="Dimitrov K.M."/>
            <person name="Suarez D.L."/>
            <person name="Swayne D.E."/>
        </authorList>
    </citation>
    <scope>NUCLEOTIDE SEQUENCE [LARGE SCALE GENOMIC DNA]</scope>
    <source>
        <strain evidence="1 2">KR-140</strain>
    </source>
</reference>
<dbReference type="EMBL" id="FWWU01000006">
    <property type="protein sequence ID" value="SMB83345.1"/>
    <property type="molecule type" value="Genomic_DNA"/>
</dbReference>
<dbReference type="OrthoDB" id="71056at2"/>
<evidence type="ECO:0000313" key="1">
    <source>
        <dbReference type="EMBL" id="SMB83345.1"/>
    </source>
</evidence>
<gene>
    <name evidence="1" type="ORF">SAMN00790413_04374</name>
</gene>
<sequence>MTDRPPLTSAQATHFVQALLELMVEHGLGHLQAGPTGGRLGLTQPGHFVTQDLTFHFLSPAEHRAAVQAYGLPPHRDRKAAVPRSQQDIEPVVHAVGELFDLHAVGSLAFGPGGFLGFRANGPLREFVLEGITVQAQP</sequence>
<protein>
    <submittedName>
        <fullName evidence="1">Uncharacterized protein</fullName>
    </submittedName>
</protein>
<keyword evidence="2" id="KW-1185">Reference proteome</keyword>
<organism evidence="1 2">
    <name type="scientific">Deinococcus hopiensis KR-140</name>
    <dbReference type="NCBI Taxonomy" id="695939"/>
    <lineage>
        <taxon>Bacteria</taxon>
        <taxon>Thermotogati</taxon>
        <taxon>Deinococcota</taxon>
        <taxon>Deinococci</taxon>
        <taxon>Deinococcales</taxon>
        <taxon>Deinococcaceae</taxon>
        <taxon>Deinococcus</taxon>
    </lineage>
</organism>
<dbReference type="AlphaFoldDB" id="A0A1W1UQD6"/>
<name>A0A1W1UQD6_9DEIO</name>
<dbReference type="RefSeq" id="WP_084046463.1">
    <property type="nucleotide sequence ID" value="NZ_FWWU01000006.1"/>
</dbReference>
<proteinExistence type="predicted"/>
<evidence type="ECO:0000313" key="2">
    <source>
        <dbReference type="Proteomes" id="UP000192582"/>
    </source>
</evidence>